<dbReference type="GeneID" id="55007392"/>
<accession>A0A3G3M698</accession>
<evidence type="ECO:0000256" key="1">
    <source>
        <dbReference type="SAM" id="MobiDB-lite"/>
    </source>
</evidence>
<feature type="region of interest" description="Disordered" evidence="1">
    <location>
        <begin position="223"/>
        <end position="242"/>
    </location>
</feature>
<evidence type="ECO:0000313" key="3">
    <source>
        <dbReference type="Proteomes" id="UP000281181"/>
    </source>
</evidence>
<proteinExistence type="predicted"/>
<sequence>MSIKREQVGEIDFTLLVYRNGQKLQNSEGSYDLKEFVRGFEIFESIENATIEASFIFEDAAGLIGALTGSEQFALNIVGTIVDKSYNFRSYEIESRTRTNQGSDVFIVNCASDEFVRNEVTNVFGNSEVIFKNGTEASQIVKQLVKNQKYLSSGKKVYLEETLNDHHFVAPNWRPFDAIYWIAQRTIRKSQSGGGFQNGFAFFENGLGFNFKSIDKMIEDINDQSPTEKTNTNTGKPRLYSYSYSPKRGDDGTMDSYKINALTFPSERNFLEGLRHGAWSGFSIGFDPNTVPNSKMGTSTDMSVDAYRYSLKELWSNMSHLGKNSTNPFEKADDNVKNLVDYPKRVRYTILPNQIFDPKFQQNADTNYEALVELQAYQWMRFESLKTIKLKIKIPGNLDLYAGHGINIVIPATTRSGSKTQIDKKYSGRYMIASLTHSSTGTILETELFLVKDSVLK</sequence>
<reference evidence="2 3" key="1">
    <citation type="submission" date="2018-09" db="EMBL/GenBank/DDBJ databases">
        <authorList>
            <person name="You S."/>
        </authorList>
    </citation>
    <scope>NUCLEOTIDE SEQUENCE [LARGE SCALE GENOMIC DNA]</scope>
</reference>
<dbReference type="RefSeq" id="YP_009816158.1">
    <property type="nucleotide sequence ID" value="NC_048102.1"/>
</dbReference>
<evidence type="ECO:0000313" key="2">
    <source>
        <dbReference type="EMBL" id="AYR01973.1"/>
    </source>
</evidence>
<organism evidence="2 3">
    <name type="scientific">Synechococcus phage S-P4</name>
    <dbReference type="NCBI Taxonomy" id="2484640"/>
    <lineage>
        <taxon>Viruses</taxon>
        <taxon>Duplodnaviria</taxon>
        <taxon>Heunggongvirae</taxon>
        <taxon>Uroviricota</taxon>
        <taxon>Caudoviricetes</taxon>
        <taxon>Pantevenvirales</taxon>
        <taxon>Kyanoviridae</taxon>
        <taxon>Leucotheavirus</taxon>
        <taxon>Leucotheavirus sp4</taxon>
    </lineage>
</organism>
<dbReference type="EMBL" id="MH920639">
    <property type="protein sequence ID" value="AYR01973.1"/>
    <property type="molecule type" value="Genomic_DNA"/>
</dbReference>
<name>A0A3G3M698_9CAUD</name>
<dbReference type="Proteomes" id="UP000281181">
    <property type="component" value="Segment"/>
</dbReference>
<dbReference type="KEGG" id="vg:55007392"/>
<feature type="compositionally biased region" description="Polar residues" evidence="1">
    <location>
        <begin position="223"/>
        <end position="235"/>
    </location>
</feature>
<keyword evidence="3" id="KW-1185">Reference proteome</keyword>
<protein>
    <submittedName>
        <fullName evidence="2">Structural protein</fullName>
    </submittedName>
</protein>